<evidence type="ECO:0000313" key="1">
    <source>
        <dbReference type="EMBL" id="TNV76059.1"/>
    </source>
</evidence>
<sequence length="70" mass="8462">MHLLLKQPVRHLTYFVWAMAHRIKAMGRLFPQWRRTVKPRHISRNQCEQHIQNKWGVPLPRAMPSQTSQH</sequence>
<dbReference type="AlphaFoldDB" id="A0A8J8NK53"/>
<organism evidence="1 2">
    <name type="scientific">Halteria grandinella</name>
    <dbReference type="NCBI Taxonomy" id="5974"/>
    <lineage>
        <taxon>Eukaryota</taxon>
        <taxon>Sar</taxon>
        <taxon>Alveolata</taxon>
        <taxon>Ciliophora</taxon>
        <taxon>Intramacronucleata</taxon>
        <taxon>Spirotrichea</taxon>
        <taxon>Stichotrichia</taxon>
        <taxon>Sporadotrichida</taxon>
        <taxon>Halteriidae</taxon>
        <taxon>Halteria</taxon>
    </lineage>
</organism>
<keyword evidence="2" id="KW-1185">Reference proteome</keyword>
<proteinExistence type="predicted"/>
<dbReference type="EMBL" id="RRYP01014275">
    <property type="protein sequence ID" value="TNV76059.1"/>
    <property type="molecule type" value="Genomic_DNA"/>
</dbReference>
<evidence type="ECO:0000313" key="2">
    <source>
        <dbReference type="Proteomes" id="UP000785679"/>
    </source>
</evidence>
<dbReference type="Proteomes" id="UP000785679">
    <property type="component" value="Unassembled WGS sequence"/>
</dbReference>
<name>A0A8J8NK53_HALGN</name>
<protein>
    <submittedName>
        <fullName evidence="1">Uncharacterized protein</fullName>
    </submittedName>
</protein>
<gene>
    <name evidence="1" type="ORF">FGO68_gene53</name>
</gene>
<accession>A0A8J8NK53</accession>
<comment type="caution">
    <text evidence="1">The sequence shown here is derived from an EMBL/GenBank/DDBJ whole genome shotgun (WGS) entry which is preliminary data.</text>
</comment>
<reference evidence="1" key="1">
    <citation type="submission" date="2019-06" db="EMBL/GenBank/DDBJ databases">
        <authorList>
            <person name="Zheng W."/>
        </authorList>
    </citation>
    <scope>NUCLEOTIDE SEQUENCE</scope>
    <source>
        <strain evidence="1">QDHG01</strain>
    </source>
</reference>